<accession>A0A7R9QD13</accession>
<gene>
    <name evidence="1" type="ORF">ONB1V03_LOCUS2150</name>
</gene>
<dbReference type="EMBL" id="CAJPVJ010000465">
    <property type="protein sequence ID" value="CAG2162557.1"/>
    <property type="molecule type" value="Genomic_DNA"/>
</dbReference>
<dbReference type="OrthoDB" id="6501939at2759"/>
<dbReference type="PANTHER" id="PTHR33964:SF1">
    <property type="entry name" value="RE45066P"/>
    <property type="match status" value="1"/>
</dbReference>
<dbReference type="EMBL" id="OC915290">
    <property type="protein sequence ID" value="CAD7639705.1"/>
    <property type="molecule type" value="Genomic_DNA"/>
</dbReference>
<evidence type="ECO:0000313" key="1">
    <source>
        <dbReference type="EMBL" id="CAD7639705.1"/>
    </source>
</evidence>
<keyword evidence="2" id="KW-1185">Reference proteome</keyword>
<evidence type="ECO:0000313" key="2">
    <source>
        <dbReference type="Proteomes" id="UP000728032"/>
    </source>
</evidence>
<organism evidence="1">
    <name type="scientific">Oppiella nova</name>
    <dbReference type="NCBI Taxonomy" id="334625"/>
    <lineage>
        <taxon>Eukaryota</taxon>
        <taxon>Metazoa</taxon>
        <taxon>Ecdysozoa</taxon>
        <taxon>Arthropoda</taxon>
        <taxon>Chelicerata</taxon>
        <taxon>Arachnida</taxon>
        <taxon>Acari</taxon>
        <taxon>Acariformes</taxon>
        <taxon>Sarcoptiformes</taxon>
        <taxon>Oribatida</taxon>
        <taxon>Brachypylina</taxon>
        <taxon>Oppioidea</taxon>
        <taxon>Oppiidae</taxon>
        <taxon>Oppiella</taxon>
    </lineage>
</organism>
<protein>
    <submittedName>
        <fullName evidence="1">Uncharacterized protein</fullName>
    </submittedName>
</protein>
<dbReference type="PANTHER" id="PTHR33964">
    <property type="entry name" value="RE45066P-RELATED"/>
    <property type="match status" value="1"/>
</dbReference>
<dbReference type="Proteomes" id="UP000728032">
    <property type="component" value="Unassembled WGS sequence"/>
</dbReference>
<reference evidence="1" key="1">
    <citation type="submission" date="2020-11" db="EMBL/GenBank/DDBJ databases">
        <authorList>
            <person name="Tran Van P."/>
        </authorList>
    </citation>
    <scope>NUCLEOTIDE SEQUENCE</scope>
</reference>
<dbReference type="AlphaFoldDB" id="A0A7R9QD13"/>
<name>A0A7R9QD13_9ACAR</name>
<proteinExistence type="predicted"/>
<sequence>MYKELNLCLIIIIAAFKGYRSECKITEEQLDNCFHDAMFLGNLDSIVPSNEDEMNHHCSTINGGVNCARDYSASCLTGFPQQVAGMVLTNMGLHMDSRCNKPSERAEFLENVKCFLPKEKMKPLHVCGDKHTKFMEIASKMSKEEAHLAFTCCAYQVFKHCVLTNTIQICSEGHAQYWDEIFEEVASEAVTFACSDFDSVDKCAAKLKPEDWAKIKTIDEATDPAVWAHNMRTPIKFMLEMINKFHMDS</sequence>